<dbReference type="AlphaFoldDB" id="A0A8J3UDZ1"/>
<gene>
    <name evidence="1" type="ORF">Pph01_80180</name>
</gene>
<dbReference type="EMBL" id="BOOP01000049">
    <property type="protein sequence ID" value="GII43015.1"/>
    <property type="molecule type" value="Genomic_DNA"/>
</dbReference>
<keyword evidence="2" id="KW-1185">Reference proteome</keyword>
<reference evidence="1 2" key="1">
    <citation type="submission" date="2021-01" db="EMBL/GenBank/DDBJ databases">
        <title>Whole genome shotgun sequence of Planotetraspora phitsanulokensis NBRC 104273.</title>
        <authorList>
            <person name="Komaki H."/>
            <person name="Tamura T."/>
        </authorList>
    </citation>
    <scope>NUCLEOTIDE SEQUENCE [LARGE SCALE GENOMIC DNA]</scope>
    <source>
        <strain evidence="1 2">NBRC 104273</strain>
    </source>
</reference>
<organism evidence="1 2">
    <name type="scientific">Planotetraspora phitsanulokensis</name>
    <dbReference type="NCBI Taxonomy" id="575192"/>
    <lineage>
        <taxon>Bacteria</taxon>
        <taxon>Bacillati</taxon>
        <taxon>Actinomycetota</taxon>
        <taxon>Actinomycetes</taxon>
        <taxon>Streptosporangiales</taxon>
        <taxon>Streptosporangiaceae</taxon>
        <taxon>Planotetraspora</taxon>
    </lineage>
</organism>
<sequence>MFIVRRPSALGGRFSAGDADGVVPFLRHRPEPPAKPITRRNVMSMTAARYGSHLEPADRPERSKHII</sequence>
<comment type="caution">
    <text evidence="1">The sequence shown here is derived from an EMBL/GenBank/DDBJ whole genome shotgun (WGS) entry which is preliminary data.</text>
</comment>
<proteinExistence type="predicted"/>
<dbReference type="Proteomes" id="UP000622547">
    <property type="component" value="Unassembled WGS sequence"/>
</dbReference>
<evidence type="ECO:0000313" key="1">
    <source>
        <dbReference type="EMBL" id="GII43015.1"/>
    </source>
</evidence>
<accession>A0A8J3UDZ1</accession>
<name>A0A8J3UDZ1_9ACTN</name>
<protein>
    <submittedName>
        <fullName evidence="1">Uncharacterized protein</fullName>
    </submittedName>
</protein>
<evidence type="ECO:0000313" key="2">
    <source>
        <dbReference type="Proteomes" id="UP000622547"/>
    </source>
</evidence>